<feature type="non-terminal residue" evidence="5">
    <location>
        <position position="1"/>
    </location>
</feature>
<dbReference type="InterPro" id="IPR050432">
    <property type="entry name" value="FAD-linked_Oxidoreductases_BP"/>
</dbReference>
<dbReference type="EMBL" id="JAPQKS010000001">
    <property type="protein sequence ID" value="KAJ5248565.1"/>
    <property type="molecule type" value="Genomic_DNA"/>
</dbReference>
<feature type="signal peptide" evidence="3">
    <location>
        <begin position="1"/>
        <end position="22"/>
    </location>
</feature>
<dbReference type="Gene3D" id="3.30.465.10">
    <property type="match status" value="2"/>
</dbReference>
<gene>
    <name evidence="5" type="ORF">N7468_000016</name>
</gene>
<dbReference type="PROSITE" id="PS51387">
    <property type="entry name" value="FAD_PCMH"/>
    <property type="match status" value="1"/>
</dbReference>
<evidence type="ECO:0000256" key="3">
    <source>
        <dbReference type="SAM" id="SignalP"/>
    </source>
</evidence>
<dbReference type="Pfam" id="PF08031">
    <property type="entry name" value="BBE"/>
    <property type="match status" value="1"/>
</dbReference>
<dbReference type="OrthoDB" id="9983560at2759"/>
<dbReference type="GO" id="GO:0016491">
    <property type="term" value="F:oxidoreductase activity"/>
    <property type="evidence" value="ECO:0007669"/>
    <property type="project" value="UniProtKB-KW"/>
</dbReference>
<dbReference type="GO" id="GO:0071949">
    <property type="term" value="F:FAD binding"/>
    <property type="evidence" value="ECO:0007669"/>
    <property type="project" value="InterPro"/>
</dbReference>
<dbReference type="GeneID" id="83196616"/>
<comment type="caution">
    <text evidence="5">The sequence shown here is derived from an EMBL/GenBank/DDBJ whole genome shotgun (WGS) entry which is preliminary data.</text>
</comment>
<name>A0A9W9PJF8_9EURO</name>
<dbReference type="PANTHER" id="PTHR13878">
    <property type="entry name" value="GULONOLACTONE OXIDASE"/>
    <property type="match status" value="1"/>
</dbReference>
<dbReference type="InterPro" id="IPR016169">
    <property type="entry name" value="FAD-bd_PCMH_sub2"/>
</dbReference>
<keyword evidence="6" id="KW-1185">Reference proteome</keyword>
<dbReference type="InterPro" id="IPR016166">
    <property type="entry name" value="FAD-bd_PCMH"/>
</dbReference>
<evidence type="ECO:0000313" key="6">
    <source>
        <dbReference type="Proteomes" id="UP001150941"/>
    </source>
</evidence>
<dbReference type="PANTHER" id="PTHR13878:SF91">
    <property type="entry name" value="FAD BINDING DOMAIN PROTEIN (AFU_ORTHOLOGUE AFUA_6G12070)-RELATED"/>
    <property type="match status" value="1"/>
</dbReference>
<protein>
    <submittedName>
        <fullName evidence="5">FAD/FMN-containing dehydrogenase</fullName>
    </submittedName>
</protein>
<evidence type="ECO:0000256" key="1">
    <source>
        <dbReference type="ARBA" id="ARBA00005466"/>
    </source>
</evidence>
<dbReference type="InterPro" id="IPR006094">
    <property type="entry name" value="Oxid_FAD_bind_N"/>
</dbReference>
<accession>A0A9W9PJF8</accession>
<feature type="chain" id="PRO_5040968665" evidence="3">
    <location>
        <begin position="23"/>
        <end position="575"/>
    </location>
</feature>
<sequence>MALVRSLQRLLLLSFLCLPSIAYPTQSAEDCLCFPGESCWPSTAEWAAFNRTVGGRLIATTPIGSPCHKNNPFSPYDEAACNNLRANWEFPKTHYESSSSIMAGFYANHSCDPFTAPSTQCIVGTYVQYSVRAESTADIQKTLNFTTTHRIRLVVRNTGHDYLGKSTGAGAVAIWTHHLKDISFVDYKSPSYSGKAVKLGAGVQVSESNAAAHAKGLTIVGGNARSVGISGGYSQGGGHGQLVSQYGLAADQVLEWEVVTGTGDLVTATPDNEHADLWWALAGGGGGTYGVVVSMTSKAHPELNTATANLTFSSVGTTQTAFYGAVRTFLESTLGRLLDSRGAAVWYIVDGAFELVPITLPGGSKQDLQSIMSPLLGKLKQENISYEYSIQDFPTWYASFEAMSADVNVTEDNIGGRLIPRSVVDNQTEALLDRFREIADAGAVLSGISVNASLVHRNQTLPPNSVNPAWRDAAIDIVVGKPLSKTNHTLNVQYQEEITNSLLPKLEEITPGGGAYLNEADAHQPNWKFTFYHTNYNRLLQVKNKYDPYHKFYALTGVGSDLWQQKSDGRLCRAK</sequence>
<reference evidence="5" key="2">
    <citation type="journal article" date="2023" name="IMA Fungus">
        <title>Comparative genomic study of the Penicillium genus elucidates a diverse pangenome and 15 lateral gene transfer events.</title>
        <authorList>
            <person name="Petersen C."/>
            <person name="Sorensen T."/>
            <person name="Nielsen M.R."/>
            <person name="Sondergaard T.E."/>
            <person name="Sorensen J.L."/>
            <person name="Fitzpatrick D.A."/>
            <person name="Frisvad J.C."/>
            <person name="Nielsen K.L."/>
        </authorList>
    </citation>
    <scope>NUCLEOTIDE SEQUENCE</scope>
    <source>
        <strain evidence="5">IBT 19713</strain>
    </source>
</reference>
<evidence type="ECO:0000259" key="4">
    <source>
        <dbReference type="PROSITE" id="PS51387"/>
    </source>
</evidence>
<dbReference type="AlphaFoldDB" id="A0A9W9PJF8"/>
<reference evidence="5" key="1">
    <citation type="submission" date="2022-11" db="EMBL/GenBank/DDBJ databases">
        <authorList>
            <person name="Petersen C."/>
        </authorList>
    </citation>
    <scope>NUCLEOTIDE SEQUENCE</scope>
    <source>
        <strain evidence="5">IBT 19713</strain>
    </source>
</reference>
<dbReference type="Pfam" id="PF01565">
    <property type="entry name" value="FAD_binding_4"/>
    <property type="match status" value="1"/>
</dbReference>
<keyword evidence="3" id="KW-0732">Signal</keyword>
<keyword evidence="2" id="KW-0560">Oxidoreductase</keyword>
<dbReference type="RefSeq" id="XP_058335344.1">
    <property type="nucleotide sequence ID" value="XM_058469313.1"/>
</dbReference>
<organism evidence="5 6">
    <name type="scientific">Penicillium chermesinum</name>
    <dbReference type="NCBI Taxonomy" id="63820"/>
    <lineage>
        <taxon>Eukaryota</taxon>
        <taxon>Fungi</taxon>
        <taxon>Dikarya</taxon>
        <taxon>Ascomycota</taxon>
        <taxon>Pezizomycotina</taxon>
        <taxon>Eurotiomycetes</taxon>
        <taxon>Eurotiomycetidae</taxon>
        <taxon>Eurotiales</taxon>
        <taxon>Aspergillaceae</taxon>
        <taxon>Penicillium</taxon>
    </lineage>
</organism>
<dbReference type="InterPro" id="IPR036318">
    <property type="entry name" value="FAD-bd_PCMH-like_sf"/>
</dbReference>
<feature type="domain" description="FAD-binding PCMH-type" evidence="4">
    <location>
        <begin position="122"/>
        <end position="302"/>
    </location>
</feature>
<dbReference type="Proteomes" id="UP001150941">
    <property type="component" value="Unassembled WGS sequence"/>
</dbReference>
<evidence type="ECO:0000313" key="5">
    <source>
        <dbReference type="EMBL" id="KAJ5248565.1"/>
    </source>
</evidence>
<evidence type="ECO:0000256" key="2">
    <source>
        <dbReference type="ARBA" id="ARBA00023002"/>
    </source>
</evidence>
<dbReference type="InterPro" id="IPR012951">
    <property type="entry name" value="BBE"/>
</dbReference>
<proteinExistence type="inferred from homology"/>
<dbReference type="SUPFAM" id="SSF56176">
    <property type="entry name" value="FAD-binding/transporter-associated domain-like"/>
    <property type="match status" value="1"/>
</dbReference>
<comment type="similarity">
    <text evidence="1">Belongs to the oxygen-dependent FAD-linked oxidoreductase family.</text>
</comment>